<gene>
    <name evidence="1" type="ORF">SDC9_74344</name>
</gene>
<name>A0A644YH98_9ZZZZ</name>
<comment type="caution">
    <text evidence="1">The sequence shown here is derived from an EMBL/GenBank/DDBJ whole genome shotgun (WGS) entry which is preliminary data.</text>
</comment>
<reference evidence="1" key="1">
    <citation type="submission" date="2019-08" db="EMBL/GenBank/DDBJ databases">
        <authorList>
            <person name="Kucharzyk K."/>
            <person name="Murdoch R.W."/>
            <person name="Higgins S."/>
            <person name="Loffler F."/>
        </authorList>
    </citation>
    <scope>NUCLEOTIDE SEQUENCE</scope>
</reference>
<dbReference type="EMBL" id="VSSQ01005096">
    <property type="protein sequence ID" value="MPM27830.1"/>
    <property type="molecule type" value="Genomic_DNA"/>
</dbReference>
<evidence type="ECO:0000313" key="1">
    <source>
        <dbReference type="EMBL" id="MPM27830.1"/>
    </source>
</evidence>
<protein>
    <submittedName>
        <fullName evidence="1">Uncharacterized protein</fullName>
    </submittedName>
</protein>
<accession>A0A644YH98</accession>
<dbReference type="AlphaFoldDB" id="A0A644YH98"/>
<organism evidence="1">
    <name type="scientific">bioreactor metagenome</name>
    <dbReference type="NCBI Taxonomy" id="1076179"/>
    <lineage>
        <taxon>unclassified sequences</taxon>
        <taxon>metagenomes</taxon>
        <taxon>ecological metagenomes</taxon>
    </lineage>
</organism>
<proteinExistence type="predicted"/>
<sequence length="135" mass="14855">MAYIDESYYTSVSATPIVGNFLQAAERASDLIDAYTLNAVERFNLENDYPVLFEKVKKAVAYQVEFIMQNGGLEAWAMASDDLASKSENYSTYSISETYRQGSSGHKKQVGTLELAPLAGVLLAGIVGLGRRARW</sequence>